<reference evidence="1 2" key="1">
    <citation type="submission" date="2017-05" db="EMBL/GenBank/DDBJ databases">
        <title>Biotechnological potential of actinobacteria isolated from South African environments.</title>
        <authorList>
            <person name="Le Roes-Hill M."/>
            <person name="Prins A."/>
            <person name="Durrell K.A."/>
        </authorList>
    </citation>
    <scope>NUCLEOTIDE SEQUENCE [LARGE SCALE GENOMIC DNA]</scope>
    <source>
        <strain evidence="1 2">HMC13</strain>
    </source>
</reference>
<name>A0A243SAQ8_9ACTN</name>
<organism evidence="1 2">
    <name type="scientific">Streptomyces swartbergensis</name>
    <dbReference type="NCBI Taxonomy" id="487165"/>
    <lineage>
        <taxon>Bacteria</taxon>
        <taxon>Bacillati</taxon>
        <taxon>Actinomycetota</taxon>
        <taxon>Actinomycetes</taxon>
        <taxon>Kitasatosporales</taxon>
        <taxon>Streptomycetaceae</taxon>
        <taxon>Streptomyces</taxon>
    </lineage>
</organism>
<protein>
    <submittedName>
        <fullName evidence="1">Uncharacterized protein</fullName>
    </submittedName>
</protein>
<sequence>MTTRIPWNAKRVYYATETVTRDGRRFAGREQKSTTFREARAFLDELNVPGGVAVWNEGSRNGNHDAVARRHEDGSWTRLDRFTGRWEPMD</sequence>
<accession>A0A243SAQ8</accession>
<gene>
    <name evidence="1" type="ORF">CA983_02960</name>
</gene>
<keyword evidence="2" id="KW-1185">Reference proteome</keyword>
<dbReference type="AlphaFoldDB" id="A0A243SAQ8"/>
<proteinExistence type="predicted"/>
<comment type="caution">
    <text evidence="1">The sequence shown here is derived from an EMBL/GenBank/DDBJ whole genome shotgun (WGS) entry which is preliminary data.</text>
</comment>
<dbReference type="RefSeq" id="WP_086599297.1">
    <property type="nucleotide sequence ID" value="NZ_NGFN01000008.1"/>
</dbReference>
<dbReference type="Proteomes" id="UP000195105">
    <property type="component" value="Unassembled WGS sequence"/>
</dbReference>
<evidence type="ECO:0000313" key="1">
    <source>
        <dbReference type="EMBL" id="OUD04729.1"/>
    </source>
</evidence>
<evidence type="ECO:0000313" key="2">
    <source>
        <dbReference type="Proteomes" id="UP000195105"/>
    </source>
</evidence>
<dbReference type="EMBL" id="NGFN01000008">
    <property type="protein sequence ID" value="OUD04729.1"/>
    <property type="molecule type" value="Genomic_DNA"/>
</dbReference>